<sequence length="966" mass="100500">MRIPAAPATLPADSASVPLPGWDPAWSALVPIATVDGQRTLHVLDTGDVLAQAGVEPDGTILAVHGNPTWSYLWRSLAAATVRAALQGEGPVWRVVAPDQLDMGFSERLPHGSLPRPAAAAGTPDPVSANDAGYRTLGGRLADLDALVTALGLDVQARAGHPLLTLGHDWGGVVSLGWAGRHQDLVAAAMTLNTALHHDESQPIPVPLQAALAGPLLPGSTVVTDAFLRVTTALGHPGLDRELKAAYHAPYTSAERRGGIGGFVADIPVGPQHASHPELRRVADSVATFTRPALLLWGPKDPVFLDRYQADLLQRLPQADLHRFETAGHLLAEDVDIATPILRWAGQVLDGTARTRVLHAGVGNGSATDTNEAEGEGEARSAVGSGTATGHWNETTGRPLWSYLDDWRDSSAPALVDMAGDDQTPLSWNRLSSVVDAIATGLVARGVRPGDRISMMVTPGRDLTAALYAALKIGAVVVVADAGLGVAGMTRAVRAARPDWVIGKVPGLAVARSQRWPGRRLSVSTLPTPLARALGVEDSLYRMAHDHDGSRFSGPRHADGTVHVPAPTDPAAILYTSGSTGPAKGVLYTHGRLSALAGLLQDVFHVRPGSSLLAGFAPFALLGPAIGATSVTPDMSVTRPASLTARAVAEAARAGHATILFASPAALRNVVATAGQLGPEDHAVLGRIDLVLSAGAPVYPQLMAQVADLFPRAEFHSPYGMTEALLLADIDRNAITELSAQAVDPTADASTPDNGVCVGHPVGPVRIAIDPLDADGNPTGTLLEGPDAAGILGEVVISAPHQKSGYDRLWLTDSLSRRDTKDGLDWHRTQDVGHLDSAGRLWIEGRLQHVAITAAGPVAPGGPEARIDALDGVSRSAVVGVGPRGTQAVVAVVEVSAPDRARTTRPGLAPSELTASVRAAAAPIPVAAVLVTDRVPVDIRHNSKIDRTRIAQWAERVLSGGKVGTP</sequence>
<evidence type="ECO:0000259" key="5">
    <source>
        <dbReference type="Pfam" id="PF00561"/>
    </source>
</evidence>
<protein>
    <submittedName>
        <fullName evidence="6">Acyl-CoA synthetase (AMP-forming)/AMP-acid ligase II</fullName>
    </submittedName>
</protein>
<keyword evidence="2 6" id="KW-0436">Ligase</keyword>
<dbReference type="Gene3D" id="3.40.50.1820">
    <property type="entry name" value="alpha/beta hydrolase"/>
    <property type="match status" value="1"/>
</dbReference>
<dbReference type="Pfam" id="PF00501">
    <property type="entry name" value="AMP-binding"/>
    <property type="match status" value="1"/>
</dbReference>
<dbReference type="RefSeq" id="WP_425452857.1">
    <property type="nucleotide sequence ID" value="NZ_QREH01000001.1"/>
</dbReference>
<evidence type="ECO:0000313" key="7">
    <source>
        <dbReference type="Proteomes" id="UP000256727"/>
    </source>
</evidence>
<dbReference type="GO" id="GO:0006631">
    <property type="term" value="P:fatty acid metabolic process"/>
    <property type="evidence" value="ECO:0007669"/>
    <property type="project" value="TreeGrafter"/>
</dbReference>
<dbReference type="EMBL" id="QREH01000001">
    <property type="protein sequence ID" value="REE03318.1"/>
    <property type="molecule type" value="Genomic_DNA"/>
</dbReference>
<keyword evidence="7" id="KW-1185">Reference proteome</keyword>
<gene>
    <name evidence="6" type="ORF">C8E99_1125</name>
</gene>
<dbReference type="InterPro" id="IPR020845">
    <property type="entry name" value="AMP-binding_CS"/>
</dbReference>
<comment type="similarity">
    <text evidence="1">Belongs to the ATP-dependent AMP-binding enzyme family.</text>
</comment>
<dbReference type="InterPro" id="IPR045851">
    <property type="entry name" value="AMP-bd_C_sf"/>
</dbReference>
<dbReference type="Proteomes" id="UP000256727">
    <property type="component" value="Unassembled WGS sequence"/>
</dbReference>
<dbReference type="InterPro" id="IPR029058">
    <property type="entry name" value="AB_hydrolase_fold"/>
</dbReference>
<feature type="domain" description="AMP-dependent synthetase/ligase" evidence="4">
    <location>
        <begin position="411"/>
        <end position="806"/>
    </location>
</feature>
<accession>A0A3D9LAC5</accession>
<proteinExistence type="inferred from homology"/>
<evidence type="ECO:0000256" key="2">
    <source>
        <dbReference type="ARBA" id="ARBA00022598"/>
    </source>
</evidence>
<evidence type="ECO:0000259" key="4">
    <source>
        <dbReference type="Pfam" id="PF00501"/>
    </source>
</evidence>
<dbReference type="Gene3D" id="3.30.300.30">
    <property type="match status" value="1"/>
</dbReference>
<dbReference type="InterPro" id="IPR042099">
    <property type="entry name" value="ANL_N_sf"/>
</dbReference>
<name>A0A3D9LAC5_9MICC</name>
<dbReference type="InterPro" id="IPR000873">
    <property type="entry name" value="AMP-dep_synth/lig_dom"/>
</dbReference>
<dbReference type="InterPro" id="IPR000073">
    <property type="entry name" value="AB_hydrolase_1"/>
</dbReference>
<dbReference type="AlphaFoldDB" id="A0A3D9LAC5"/>
<evidence type="ECO:0000313" key="6">
    <source>
        <dbReference type="EMBL" id="REE03318.1"/>
    </source>
</evidence>
<feature type="region of interest" description="Disordered" evidence="3">
    <location>
        <begin position="362"/>
        <end position="394"/>
    </location>
</feature>
<feature type="domain" description="AB hydrolase-1" evidence="5">
    <location>
        <begin position="60"/>
        <end position="332"/>
    </location>
</feature>
<dbReference type="GO" id="GO:0031956">
    <property type="term" value="F:medium-chain fatty acid-CoA ligase activity"/>
    <property type="evidence" value="ECO:0007669"/>
    <property type="project" value="TreeGrafter"/>
</dbReference>
<dbReference type="Pfam" id="PF00561">
    <property type="entry name" value="Abhydrolase_1"/>
    <property type="match status" value="1"/>
</dbReference>
<dbReference type="SUPFAM" id="SSF56801">
    <property type="entry name" value="Acetyl-CoA synthetase-like"/>
    <property type="match status" value="1"/>
</dbReference>
<evidence type="ECO:0000256" key="1">
    <source>
        <dbReference type="ARBA" id="ARBA00006432"/>
    </source>
</evidence>
<dbReference type="SUPFAM" id="SSF53474">
    <property type="entry name" value="alpha/beta-Hydrolases"/>
    <property type="match status" value="1"/>
</dbReference>
<organism evidence="6 7">
    <name type="scientific">Citricoccus muralis</name>
    <dbReference type="NCBI Taxonomy" id="169134"/>
    <lineage>
        <taxon>Bacteria</taxon>
        <taxon>Bacillati</taxon>
        <taxon>Actinomycetota</taxon>
        <taxon>Actinomycetes</taxon>
        <taxon>Micrococcales</taxon>
        <taxon>Micrococcaceae</taxon>
        <taxon>Citricoccus</taxon>
    </lineage>
</organism>
<dbReference type="PANTHER" id="PTHR43201">
    <property type="entry name" value="ACYL-COA SYNTHETASE"/>
    <property type="match status" value="1"/>
</dbReference>
<reference evidence="6 7" key="1">
    <citation type="submission" date="2018-07" db="EMBL/GenBank/DDBJ databases">
        <title>Sequencing the genomes of 1000 actinobacteria strains.</title>
        <authorList>
            <person name="Klenk H.-P."/>
        </authorList>
    </citation>
    <scope>NUCLEOTIDE SEQUENCE [LARGE SCALE GENOMIC DNA]</scope>
    <source>
        <strain evidence="6 7">DSM 14442</strain>
    </source>
</reference>
<dbReference type="PROSITE" id="PS00455">
    <property type="entry name" value="AMP_BINDING"/>
    <property type="match status" value="1"/>
</dbReference>
<evidence type="ECO:0000256" key="3">
    <source>
        <dbReference type="SAM" id="MobiDB-lite"/>
    </source>
</evidence>
<dbReference type="PANTHER" id="PTHR43201:SF5">
    <property type="entry name" value="MEDIUM-CHAIN ACYL-COA LIGASE ACSF2, MITOCHONDRIAL"/>
    <property type="match status" value="1"/>
</dbReference>
<feature type="compositionally biased region" description="Polar residues" evidence="3">
    <location>
        <begin position="384"/>
        <end position="394"/>
    </location>
</feature>
<dbReference type="Gene3D" id="3.40.50.12780">
    <property type="entry name" value="N-terminal domain of ligase-like"/>
    <property type="match status" value="1"/>
</dbReference>
<comment type="caution">
    <text evidence="6">The sequence shown here is derived from an EMBL/GenBank/DDBJ whole genome shotgun (WGS) entry which is preliminary data.</text>
</comment>